<feature type="signal peptide" evidence="1">
    <location>
        <begin position="1"/>
        <end position="20"/>
    </location>
</feature>
<evidence type="ECO:0000313" key="3">
    <source>
        <dbReference type="Proteomes" id="UP000245618"/>
    </source>
</evidence>
<keyword evidence="3" id="KW-1185">Reference proteome</keyword>
<sequence length="92" mass="10296">MKKTFFIAVAFVCFSNFAFANDGSLKTDPTKQALENHPVELITKVNEETNEVSKTKSEEESFTFCYEVGSSSSTAHGLTVVTHYMHCTTYQL</sequence>
<gene>
    <name evidence="2" type="ORF">DB891_08125</name>
</gene>
<comment type="caution">
    <text evidence="2">The sequence shown here is derived from an EMBL/GenBank/DDBJ whole genome shotgun (WGS) entry which is preliminary data.</text>
</comment>
<dbReference type="AlphaFoldDB" id="A0A2U1JWQ4"/>
<feature type="chain" id="PRO_5015414314" evidence="1">
    <location>
        <begin position="21"/>
        <end position="92"/>
    </location>
</feature>
<reference evidence="2 3" key="1">
    <citation type="submission" date="2018-04" db="EMBL/GenBank/DDBJ databases">
        <title>Flavobacterium sp. nov., isolated from glacier ice.</title>
        <authorList>
            <person name="Liu Q."/>
            <person name="Xin Y.-H."/>
        </authorList>
    </citation>
    <scope>NUCLEOTIDE SEQUENCE [LARGE SCALE GENOMIC DNA]</scope>
    <source>
        <strain evidence="2 3">LB2P30</strain>
    </source>
</reference>
<dbReference type="EMBL" id="QCZH01000006">
    <property type="protein sequence ID" value="PWA09636.1"/>
    <property type="molecule type" value="Genomic_DNA"/>
</dbReference>
<evidence type="ECO:0000256" key="1">
    <source>
        <dbReference type="SAM" id="SignalP"/>
    </source>
</evidence>
<dbReference type="RefSeq" id="WP_116762365.1">
    <property type="nucleotide sequence ID" value="NZ_QCZH01000006.1"/>
</dbReference>
<dbReference type="OrthoDB" id="9853793at2"/>
<organism evidence="2 3">
    <name type="scientific">Flavobacterium laiguense</name>
    <dbReference type="NCBI Taxonomy" id="2169409"/>
    <lineage>
        <taxon>Bacteria</taxon>
        <taxon>Pseudomonadati</taxon>
        <taxon>Bacteroidota</taxon>
        <taxon>Flavobacteriia</taxon>
        <taxon>Flavobacteriales</taxon>
        <taxon>Flavobacteriaceae</taxon>
        <taxon>Flavobacterium</taxon>
    </lineage>
</organism>
<keyword evidence="1" id="KW-0732">Signal</keyword>
<proteinExistence type="predicted"/>
<name>A0A2U1JWQ4_9FLAO</name>
<dbReference type="Proteomes" id="UP000245618">
    <property type="component" value="Unassembled WGS sequence"/>
</dbReference>
<evidence type="ECO:0000313" key="2">
    <source>
        <dbReference type="EMBL" id="PWA09636.1"/>
    </source>
</evidence>
<protein>
    <submittedName>
        <fullName evidence="2">Uncharacterized protein</fullName>
    </submittedName>
</protein>
<accession>A0A2U1JWQ4</accession>